<name>A0A553PSE8_TIGCA</name>
<evidence type="ECO:0000256" key="1">
    <source>
        <dbReference type="ARBA" id="ARBA00022837"/>
    </source>
</evidence>
<feature type="domain" description="EF-hand" evidence="2">
    <location>
        <begin position="56"/>
        <end position="82"/>
    </location>
</feature>
<feature type="domain" description="EF-hand" evidence="2">
    <location>
        <begin position="89"/>
        <end position="124"/>
    </location>
</feature>
<dbReference type="PROSITE" id="PS51257">
    <property type="entry name" value="PROKAR_LIPOPROTEIN"/>
    <property type="match status" value="1"/>
</dbReference>
<keyword evidence="1" id="KW-0106">Calcium</keyword>
<dbReference type="GO" id="GO:0005509">
    <property type="term" value="F:calcium ion binding"/>
    <property type="evidence" value="ECO:0007669"/>
    <property type="project" value="InterPro"/>
</dbReference>
<dbReference type="InterPro" id="IPR002048">
    <property type="entry name" value="EF_hand_dom"/>
</dbReference>
<dbReference type="AlphaFoldDB" id="A0A553PSE8"/>
<comment type="caution">
    <text evidence="3">The sequence shown here is derived from an EMBL/GenBank/DDBJ whole genome shotgun (WGS) entry which is preliminary data.</text>
</comment>
<dbReference type="SUPFAM" id="SSF47473">
    <property type="entry name" value="EF-hand"/>
    <property type="match status" value="1"/>
</dbReference>
<dbReference type="Gene3D" id="1.10.238.10">
    <property type="entry name" value="EF-hand"/>
    <property type="match status" value="2"/>
</dbReference>
<evidence type="ECO:0000313" key="3">
    <source>
        <dbReference type="EMBL" id="TRY80603.1"/>
    </source>
</evidence>
<dbReference type="Proteomes" id="UP000318571">
    <property type="component" value="Chromosome 12"/>
</dbReference>
<gene>
    <name evidence="3" type="ORF">TCAL_03000</name>
</gene>
<dbReference type="SMART" id="SM00054">
    <property type="entry name" value="EFh"/>
    <property type="match status" value="4"/>
</dbReference>
<dbReference type="PANTHER" id="PTHR10827:SF85">
    <property type="entry name" value="CALCIUM-BINDING PROTEIN"/>
    <property type="match status" value="1"/>
</dbReference>
<protein>
    <recommendedName>
        <fullName evidence="2">EF-hand domain-containing protein</fullName>
    </recommendedName>
</protein>
<dbReference type="InterPro" id="IPR011992">
    <property type="entry name" value="EF-hand-dom_pair"/>
</dbReference>
<organism evidence="3 4">
    <name type="scientific">Tigriopus californicus</name>
    <name type="common">Marine copepod</name>
    <dbReference type="NCBI Taxonomy" id="6832"/>
    <lineage>
        <taxon>Eukaryota</taxon>
        <taxon>Metazoa</taxon>
        <taxon>Ecdysozoa</taxon>
        <taxon>Arthropoda</taxon>
        <taxon>Crustacea</taxon>
        <taxon>Multicrustacea</taxon>
        <taxon>Hexanauplia</taxon>
        <taxon>Copepoda</taxon>
        <taxon>Harpacticoida</taxon>
        <taxon>Harpacticidae</taxon>
        <taxon>Tigriopus</taxon>
    </lineage>
</organism>
<dbReference type="OMA" id="RIFNEYD"/>
<feature type="domain" description="EF-hand" evidence="2">
    <location>
        <begin position="125"/>
        <end position="156"/>
    </location>
</feature>
<dbReference type="InterPro" id="IPR018247">
    <property type="entry name" value="EF_Hand_1_Ca_BS"/>
</dbReference>
<dbReference type="PANTHER" id="PTHR10827">
    <property type="entry name" value="RETICULOCALBIN"/>
    <property type="match status" value="1"/>
</dbReference>
<dbReference type="EMBL" id="VCGU01000001">
    <property type="protein sequence ID" value="TRY80603.1"/>
    <property type="molecule type" value="Genomic_DNA"/>
</dbReference>
<keyword evidence="4" id="KW-1185">Reference proteome</keyword>
<dbReference type="STRING" id="6832.A0A553PSE8"/>
<evidence type="ECO:0000259" key="2">
    <source>
        <dbReference type="PROSITE" id="PS50222"/>
    </source>
</evidence>
<dbReference type="Pfam" id="PF13499">
    <property type="entry name" value="EF-hand_7"/>
    <property type="match status" value="2"/>
</dbReference>
<evidence type="ECO:0000313" key="4">
    <source>
        <dbReference type="Proteomes" id="UP000318571"/>
    </source>
</evidence>
<dbReference type="PROSITE" id="PS00018">
    <property type="entry name" value="EF_HAND_1"/>
    <property type="match status" value="4"/>
</dbReference>
<sequence>MRLRLIGNLYEEQFAYQIGLGTSCSIGKNKRADVNGDGRLSVDEYYQILKEHGIECNREEIIQIMQIADKDHDGFISKEEFLGDSPKPDGVSKARRAFNVFDKNHDGFVTKEEMMKMSKHITKEQVDAVFARNDGNHDGKLTLNEFQEFMDHNRPSKK</sequence>
<dbReference type="PROSITE" id="PS50222">
    <property type="entry name" value="EF_HAND_2"/>
    <property type="match status" value="4"/>
</dbReference>
<feature type="domain" description="EF-hand" evidence="2">
    <location>
        <begin position="30"/>
        <end position="55"/>
    </location>
</feature>
<reference evidence="3 4" key="1">
    <citation type="journal article" date="2018" name="Nat. Ecol. Evol.">
        <title>Genomic signatures of mitonuclear coevolution across populations of Tigriopus californicus.</title>
        <authorList>
            <person name="Barreto F.S."/>
            <person name="Watson E.T."/>
            <person name="Lima T.G."/>
            <person name="Willett C.S."/>
            <person name="Edmands S."/>
            <person name="Li W."/>
            <person name="Burton R.S."/>
        </authorList>
    </citation>
    <scope>NUCLEOTIDE SEQUENCE [LARGE SCALE GENOMIC DNA]</scope>
    <source>
        <strain evidence="3 4">San Diego</strain>
    </source>
</reference>
<accession>A0A553PSE8</accession>
<proteinExistence type="predicted"/>